<feature type="domain" description="Shelterin complex subunit TPP1/Est3" evidence="10">
    <location>
        <begin position="111"/>
        <end position="255"/>
    </location>
</feature>
<keyword evidence="5" id="KW-0539">Nucleus</keyword>
<gene>
    <name evidence="11" type="ORF">LODBEIA_P21750</name>
</gene>
<keyword evidence="4" id="KW-0779">Telomere</keyword>
<evidence type="ECO:0000256" key="7">
    <source>
        <dbReference type="ARBA" id="ARBA00023906"/>
    </source>
</evidence>
<evidence type="ECO:0000256" key="9">
    <source>
        <dbReference type="SAM" id="MobiDB-lite"/>
    </source>
</evidence>
<evidence type="ECO:0000256" key="6">
    <source>
        <dbReference type="ARBA" id="ARBA00023777"/>
    </source>
</evidence>
<evidence type="ECO:0000256" key="5">
    <source>
        <dbReference type="ARBA" id="ARBA00023242"/>
    </source>
</evidence>
<evidence type="ECO:0000256" key="2">
    <source>
        <dbReference type="ARBA" id="ARBA00004574"/>
    </source>
</evidence>
<protein>
    <recommendedName>
        <fullName evidence="7">Telomere replication protein EST3</fullName>
    </recommendedName>
</protein>
<organism evidence="11 12">
    <name type="scientific">Lodderomyces beijingensis</name>
    <dbReference type="NCBI Taxonomy" id="1775926"/>
    <lineage>
        <taxon>Eukaryota</taxon>
        <taxon>Fungi</taxon>
        <taxon>Dikarya</taxon>
        <taxon>Ascomycota</taxon>
        <taxon>Saccharomycotina</taxon>
        <taxon>Pichiomycetes</taxon>
        <taxon>Debaryomycetaceae</taxon>
        <taxon>Candida/Lodderomyces clade</taxon>
        <taxon>Lodderomyces</taxon>
    </lineage>
</organism>
<dbReference type="Gene3D" id="2.40.50.960">
    <property type="match status" value="1"/>
</dbReference>
<dbReference type="Pfam" id="PF10341">
    <property type="entry name" value="TPP1"/>
    <property type="match status" value="1"/>
</dbReference>
<evidence type="ECO:0000256" key="3">
    <source>
        <dbReference type="ARBA" id="ARBA00022454"/>
    </source>
</evidence>
<keyword evidence="3" id="KW-0158">Chromosome</keyword>
<proteinExistence type="inferred from homology"/>
<dbReference type="GeneID" id="92207371"/>
<comment type="similarity">
    <text evidence="6">Belongs to the EST3 family.</text>
</comment>
<evidence type="ECO:0000259" key="10">
    <source>
        <dbReference type="Pfam" id="PF10341"/>
    </source>
</evidence>
<name>A0ABP0ZM53_9ASCO</name>
<accession>A0ABP0ZM53</accession>
<evidence type="ECO:0000313" key="11">
    <source>
        <dbReference type="EMBL" id="CAK9437797.1"/>
    </source>
</evidence>
<dbReference type="RefSeq" id="XP_066829113.1">
    <property type="nucleotide sequence ID" value="XM_066972145.1"/>
</dbReference>
<comment type="subcellular location">
    <subcellularLocation>
        <location evidence="2">Chromosome</location>
        <location evidence="2">Telomere</location>
    </subcellularLocation>
    <subcellularLocation>
        <location evidence="1">Nucleus</location>
    </subcellularLocation>
</comment>
<dbReference type="EMBL" id="OZ022407">
    <property type="protein sequence ID" value="CAK9437797.1"/>
    <property type="molecule type" value="Genomic_DNA"/>
</dbReference>
<evidence type="ECO:0000256" key="1">
    <source>
        <dbReference type="ARBA" id="ARBA00004123"/>
    </source>
</evidence>
<reference evidence="11 12" key="1">
    <citation type="submission" date="2024-03" db="EMBL/GenBank/DDBJ databases">
        <authorList>
            <person name="Brejova B."/>
        </authorList>
    </citation>
    <scope>NUCLEOTIDE SEQUENCE [LARGE SCALE GENOMIC DNA]</scope>
    <source>
        <strain evidence="11 12">CBS 14171</strain>
    </source>
</reference>
<dbReference type="Proteomes" id="UP001497383">
    <property type="component" value="Chromosome 3"/>
</dbReference>
<sequence>MGDVSMDSDSSKQLLALYGYEVRKLIEEHEKVECEIEALRKEQGQNDGLMILWSDSDKRDYLNCIGDSKAPAPAHAQAQAPTSAGVQGFSKVKDCSFATREAELSNKRHDRSWLLRDVLFAIKYRSPRREPMIKRNFKPKDANTPYYLRFIEFGPRGATGDVHVIMSDQTHKMCCVFPRKAIQRHIARGKLKFDDMFAIYNFALIRKAHLKFAAGQYLRQYYDLERVSSRLNYCVLEIWEFDYVCSVKGALVKRVPTSMVEDYKVTDEDDDNDNDNGSATVEDEEFDVDESAVGEVELEFKQQDLKLVYNNDFYLRLCMS</sequence>
<evidence type="ECO:0000313" key="12">
    <source>
        <dbReference type="Proteomes" id="UP001497383"/>
    </source>
</evidence>
<evidence type="ECO:0000256" key="4">
    <source>
        <dbReference type="ARBA" id="ARBA00022895"/>
    </source>
</evidence>
<feature type="region of interest" description="Disordered" evidence="9">
    <location>
        <begin position="263"/>
        <end position="285"/>
    </location>
</feature>
<dbReference type="InterPro" id="IPR019437">
    <property type="entry name" value="TPP1/Est3"/>
</dbReference>
<comment type="function">
    <text evidence="8">Component of the telomerase complex involved in telomere replication. Stimulates RNA/DNA heteroduplex unwinding which favors the telomere replication by the telomerase.</text>
</comment>
<keyword evidence="12" id="KW-1185">Reference proteome</keyword>
<evidence type="ECO:0000256" key="8">
    <source>
        <dbReference type="ARBA" id="ARBA00024878"/>
    </source>
</evidence>